<accession>A0ABY6U5D3</accession>
<organism evidence="2 3">
    <name type="scientific">Bionectria ochroleuca</name>
    <name type="common">Gliocladium roseum</name>
    <dbReference type="NCBI Taxonomy" id="29856"/>
    <lineage>
        <taxon>Eukaryota</taxon>
        <taxon>Fungi</taxon>
        <taxon>Dikarya</taxon>
        <taxon>Ascomycota</taxon>
        <taxon>Pezizomycotina</taxon>
        <taxon>Sordariomycetes</taxon>
        <taxon>Hypocreomycetidae</taxon>
        <taxon>Hypocreales</taxon>
        <taxon>Bionectriaceae</taxon>
        <taxon>Clonostachys</taxon>
    </lineage>
</organism>
<evidence type="ECO:0000313" key="2">
    <source>
        <dbReference type="EMBL" id="VUC25958.1"/>
    </source>
</evidence>
<sequence>MKKEKGLVLRFAETRFFGQLVKLNCIRAVSGIVPITVVKGAGAEFIPIPENSCATVADFHTIRTKTSNSPTHITSGFYKITPGAPRTAVYDYEESKYVLSGQVDILDEATGKTHRLVQGDFAFFHVGSKVQFSTKSAGFAFYVVTRPVLVAHPNLQDREE</sequence>
<dbReference type="PANTHER" id="PTHR36169:SF1">
    <property type="entry name" value="ACETATE KINASE EUTQ"/>
    <property type="match status" value="1"/>
</dbReference>
<comment type="caution">
    <text evidence="2">The sequence shown here is derived from an EMBL/GenBank/DDBJ whole genome shotgun (WGS) entry which is preliminary data.</text>
</comment>
<keyword evidence="3" id="KW-1185">Reference proteome</keyword>
<dbReference type="Proteomes" id="UP000766486">
    <property type="component" value="Unassembled WGS sequence"/>
</dbReference>
<dbReference type="EMBL" id="CABFNS010000741">
    <property type="protein sequence ID" value="VUC25958.1"/>
    <property type="molecule type" value="Genomic_DNA"/>
</dbReference>
<dbReference type="PANTHER" id="PTHR36169">
    <property type="entry name" value="ETHANOLAMINE UTILIZATION PROTEIN EUTQ"/>
    <property type="match status" value="1"/>
</dbReference>
<dbReference type="InterPro" id="IPR011051">
    <property type="entry name" value="RmlC_Cupin_sf"/>
</dbReference>
<name>A0ABY6U5D3_BIOOC</name>
<dbReference type="Pfam" id="PF05899">
    <property type="entry name" value="Cupin_3"/>
    <property type="match status" value="1"/>
</dbReference>
<proteinExistence type="predicted"/>
<evidence type="ECO:0000313" key="3">
    <source>
        <dbReference type="Proteomes" id="UP000766486"/>
    </source>
</evidence>
<dbReference type="InterPro" id="IPR008579">
    <property type="entry name" value="UGlyAH_Cupin_dom"/>
</dbReference>
<protein>
    <recommendedName>
        <fullName evidence="1">(S)-ureidoglycine aminohydrolase cupin domain-containing protein</fullName>
    </recommendedName>
</protein>
<dbReference type="InterPro" id="IPR014710">
    <property type="entry name" value="RmlC-like_jellyroll"/>
</dbReference>
<dbReference type="SUPFAM" id="SSF51182">
    <property type="entry name" value="RmlC-like cupins"/>
    <property type="match status" value="1"/>
</dbReference>
<reference evidence="2 3" key="1">
    <citation type="submission" date="2019-06" db="EMBL/GenBank/DDBJ databases">
        <authorList>
            <person name="Broberg M."/>
        </authorList>
    </citation>
    <scope>NUCLEOTIDE SEQUENCE [LARGE SCALE GENOMIC DNA]</scope>
</reference>
<evidence type="ECO:0000259" key="1">
    <source>
        <dbReference type="Pfam" id="PF05899"/>
    </source>
</evidence>
<dbReference type="InterPro" id="IPR010424">
    <property type="entry name" value="EutQ"/>
</dbReference>
<feature type="domain" description="(S)-ureidoglycine aminohydrolase cupin" evidence="1">
    <location>
        <begin position="76"/>
        <end position="132"/>
    </location>
</feature>
<dbReference type="Gene3D" id="2.60.120.10">
    <property type="entry name" value="Jelly Rolls"/>
    <property type="match status" value="1"/>
</dbReference>
<gene>
    <name evidence="2" type="ORF">CLO192961_LOCUS176565</name>
</gene>